<dbReference type="Pfam" id="PF05698">
    <property type="entry name" value="Trigger_C"/>
    <property type="match status" value="1"/>
</dbReference>
<feature type="region of interest" description="Disordered" evidence="7">
    <location>
        <begin position="224"/>
        <end position="243"/>
    </location>
</feature>
<evidence type="ECO:0000259" key="8">
    <source>
        <dbReference type="Pfam" id="PF05697"/>
    </source>
</evidence>
<dbReference type="EMBL" id="JX684093">
    <property type="protein sequence ID" value="AGF93470.1"/>
    <property type="molecule type" value="Genomic_DNA"/>
</dbReference>
<proteinExistence type="inferred from homology"/>
<keyword evidence="4" id="KW-0697">Rotamase</keyword>
<dbReference type="GO" id="GO:0051083">
    <property type="term" value="P:'de novo' cotranslational protein folding"/>
    <property type="evidence" value="ECO:0007669"/>
    <property type="project" value="TreeGrafter"/>
</dbReference>
<dbReference type="InterPro" id="IPR027304">
    <property type="entry name" value="Trigger_fact/SurA_dom_sf"/>
</dbReference>
<dbReference type="NCBIfam" id="TIGR00115">
    <property type="entry name" value="tig"/>
    <property type="match status" value="1"/>
</dbReference>
<sequence length="415" mass="47387">MEVKGLKSTIKERKDTEVTLEVTIDSNTVNNKLDEIFNKTVDDLDLPGFRKGKVPKSFVKARFGDDVFYEDAQKELIDEYLQKALEENDINPVSQPETETKEFERGEDFTFEASIEVMPEVELEDYTDIEVADPGTGEVTEEEIEERLHELQEENGQLVPKEDGEVEAGDHVTVSDPDGNTQEVQVSEDEGNPTHDLIGKSVGDRVEVTAGEAEESPDLTVEGIKEQDLPPLDDEFAKDLGHDDLESLRTDVKSDLFEEKEEQRSDELGQRVLDKIIEKSDVSPPKKMLDNIVDNKIDETREQIGSESFNDLLEEEGKTEEDWKNDVRESTEEQLKERLVLDRIAELEDIELSDEEFEEELEEEADKQGANPIKLKNQLKAQDRLESYRDSLVQEKVFDFLIDSANLIEEEDKDE</sequence>
<evidence type="ECO:0000256" key="1">
    <source>
        <dbReference type="ARBA" id="ARBA00000971"/>
    </source>
</evidence>
<evidence type="ECO:0000256" key="3">
    <source>
        <dbReference type="ARBA" id="ARBA00013194"/>
    </source>
</evidence>
<dbReference type="GO" id="GO:0044183">
    <property type="term" value="F:protein folding chaperone"/>
    <property type="evidence" value="ECO:0007669"/>
    <property type="project" value="TreeGrafter"/>
</dbReference>
<dbReference type="PIRSF" id="PIRSF003095">
    <property type="entry name" value="Trigger_factor"/>
    <property type="match status" value="1"/>
</dbReference>
<dbReference type="EC" id="5.2.1.8" evidence="3"/>
<name>M1PQN6_9ZZZZ</name>
<dbReference type="GO" id="GO:0003755">
    <property type="term" value="F:peptidyl-prolyl cis-trans isomerase activity"/>
    <property type="evidence" value="ECO:0007669"/>
    <property type="project" value="UniProtKB-KW"/>
</dbReference>
<dbReference type="GO" id="GO:0043022">
    <property type="term" value="F:ribosome binding"/>
    <property type="evidence" value="ECO:0007669"/>
    <property type="project" value="TreeGrafter"/>
</dbReference>
<feature type="region of interest" description="Disordered" evidence="7">
    <location>
        <begin position="169"/>
        <end position="199"/>
    </location>
</feature>
<feature type="compositionally biased region" description="Basic and acidic residues" evidence="7">
    <location>
        <begin position="320"/>
        <end position="329"/>
    </location>
</feature>
<comment type="similarity">
    <text evidence="2">Belongs to the FKBP-type PPIase family. Tig subfamily.</text>
</comment>
<evidence type="ECO:0000256" key="5">
    <source>
        <dbReference type="ARBA" id="ARBA00023186"/>
    </source>
</evidence>
<dbReference type="PANTHER" id="PTHR30560">
    <property type="entry name" value="TRIGGER FACTOR CHAPERONE AND PEPTIDYL-PROLYL CIS/TRANS ISOMERASE"/>
    <property type="match status" value="1"/>
</dbReference>
<evidence type="ECO:0000256" key="6">
    <source>
        <dbReference type="ARBA" id="ARBA00023235"/>
    </source>
</evidence>
<feature type="compositionally biased region" description="Acidic residues" evidence="7">
    <location>
        <begin position="355"/>
        <end position="365"/>
    </location>
</feature>
<reference evidence="10" key="1">
    <citation type="journal article" date="2013" name="Syst. Appl. Microbiol.">
        <title>New insights into the archaeal diversity of a hypersaline microbial mat obtained by a metagenomic approach.</title>
        <authorList>
            <person name="Lopez-Lopez A."/>
            <person name="Richter M."/>
            <person name="Pena A."/>
            <person name="Tamames J."/>
            <person name="Rossello-Mora R."/>
        </authorList>
    </citation>
    <scope>NUCLEOTIDE SEQUENCE</scope>
</reference>
<dbReference type="Pfam" id="PF05697">
    <property type="entry name" value="Trigger_N"/>
    <property type="match status" value="1"/>
</dbReference>
<dbReference type="InterPro" id="IPR005215">
    <property type="entry name" value="Trig_fac"/>
</dbReference>
<evidence type="ECO:0000256" key="7">
    <source>
        <dbReference type="SAM" id="MobiDB-lite"/>
    </source>
</evidence>
<feature type="region of interest" description="Disordered" evidence="7">
    <location>
        <begin position="87"/>
        <end position="107"/>
    </location>
</feature>
<feature type="region of interest" description="Disordered" evidence="7">
    <location>
        <begin position="355"/>
        <end position="374"/>
    </location>
</feature>
<dbReference type="InterPro" id="IPR008881">
    <property type="entry name" value="Trigger_fac_ribosome-bd_bac"/>
</dbReference>
<dbReference type="SUPFAM" id="SSF102735">
    <property type="entry name" value="Trigger factor ribosome-binding domain"/>
    <property type="match status" value="1"/>
</dbReference>
<gene>
    <name evidence="10" type="ORF">FLSS-27_0019</name>
</gene>
<keyword evidence="5" id="KW-0143">Chaperone</keyword>
<comment type="catalytic activity">
    <reaction evidence="1">
        <text>[protein]-peptidylproline (omega=180) = [protein]-peptidylproline (omega=0)</text>
        <dbReference type="Rhea" id="RHEA:16237"/>
        <dbReference type="Rhea" id="RHEA-COMP:10747"/>
        <dbReference type="Rhea" id="RHEA-COMP:10748"/>
        <dbReference type="ChEBI" id="CHEBI:83833"/>
        <dbReference type="ChEBI" id="CHEBI:83834"/>
        <dbReference type="EC" id="5.2.1.8"/>
    </reaction>
</comment>
<dbReference type="GO" id="GO:0015031">
    <property type="term" value="P:protein transport"/>
    <property type="evidence" value="ECO:0007669"/>
    <property type="project" value="InterPro"/>
</dbReference>
<dbReference type="GO" id="GO:0043335">
    <property type="term" value="P:protein unfolding"/>
    <property type="evidence" value="ECO:0007669"/>
    <property type="project" value="TreeGrafter"/>
</dbReference>
<feature type="region of interest" description="Disordered" evidence="7">
    <location>
        <begin position="300"/>
        <end position="329"/>
    </location>
</feature>
<dbReference type="HAMAP" id="MF_00303">
    <property type="entry name" value="Trigger_factor_Tig"/>
    <property type="match status" value="1"/>
</dbReference>
<organism evidence="10">
    <name type="scientific">uncultured organism</name>
    <dbReference type="NCBI Taxonomy" id="155900"/>
    <lineage>
        <taxon>unclassified sequences</taxon>
        <taxon>environmental samples</taxon>
    </lineage>
</organism>
<protein>
    <recommendedName>
        <fullName evidence="3">peptidylprolyl isomerase</fullName>
        <ecNumber evidence="3">5.2.1.8</ecNumber>
    </recommendedName>
</protein>
<dbReference type="InterPro" id="IPR036611">
    <property type="entry name" value="Trigger_fac_ribosome-bd_sf"/>
</dbReference>
<dbReference type="AlphaFoldDB" id="M1PQN6"/>
<dbReference type="SUPFAM" id="SSF109998">
    <property type="entry name" value="Triger factor/SurA peptide-binding domain-like"/>
    <property type="match status" value="1"/>
</dbReference>
<dbReference type="InterPro" id="IPR037041">
    <property type="entry name" value="Trigger_fac_C_sf"/>
</dbReference>
<evidence type="ECO:0000256" key="2">
    <source>
        <dbReference type="ARBA" id="ARBA00005464"/>
    </source>
</evidence>
<dbReference type="Gene3D" id="3.30.70.1050">
    <property type="entry name" value="Trigger factor ribosome-binding domain"/>
    <property type="match status" value="1"/>
</dbReference>
<keyword evidence="6" id="KW-0413">Isomerase</keyword>
<feature type="domain" description="Trigger factor ribosome-binding bacterial" evidence="8">
    <location>
        <begin position="7"/>
        <end position="151"/>
    </location>
</feature>
<feature type="domain" description="Trigger factor C-terminal" evidence="9">
    <location>
        <begin position="245"/>
        <end position="402"/>
    </location>
</feature>
<dbReference type="Gene3D" id="1.10.3120.10">
    <property type="entry name" value="Trigger factor, C-terminal domain"/>
    <property type="match status" value="1"/>
</dbReference>
<evidence type="ECO:0000256" key="4">
    <source>
        <dbReference type="ARBA" id="ARBA00023110"/>
    </source>
</evidence>
<evidence type="ECO:0000259" key="9">
    <source>
        <dbReference type="Pfam" id="PF05698"/>
    </source>
</evidence>
<accession>M1PQN6</accession>
<evidence type="ECO:0000313" key="10">
    <source>
        <dbReference type="EMBL" id="AGF93470.1"/>
    </source>
</evidence>
<feature type="compositionally biased region" description="Basic and acidic residues" evidence="7">
    <location>
        <begin position="98"/>
        <end position="107"/>
    </location>
</feature>
<dbReference type="InterPro" id="IPR008880">
    <property type="entry name" value="Trigger_fac_C"/>
</dbReference>
<dbReference type="PANTHER" id="PTHR30560:SF3">
    <property type="entry name" value="TRIGGER FACTOR-LIKE PROTEIN TIG, CHLOROPLASTIC"/>
    <property type="match status" value="1"/>
</dbReference>